<reference evidence="1" key="1">
    <citation type="submission" date="2021-01" db="EMBL/GenBank/DDBJ databases">
        <title>Genome sequence of strain Noviherbaspirillum sp. DKR-6.</title>
        <authorList>
            <person name="Chaudhary D.K."/>
        </authorList>
    </citation>
    <scope>NUCLEOTIDE SEQUENCE</scope>
    <source>
        <strain evidence="1">DKR-6</strain>
    </source>
</reference>
<dbReference type="Proteomes" id="UP000622890">
    <property type="component" value="Unassembled WGS sequence"/>
</dbReference>
<evidence type="ECO:0000313" key="1">
    <source>
        <dbReference type="EMBL" id="MBK4737365.1"/>
    </source>
</evidence>
<dbReference type="Gene3D" id="3.40.50.1820">
    <property type="entry name" value="alpha/beta hydrolase"/>
    <property type="match status" value="1"/>
</dbReference>
<dbReference type="InterPro" id="IPR029058">
    <property type="entry name" value="AB_hydrolase_fold"/>
</dbReference>
<dbReference type="AlphaFoldDB" id="A0A934W8A9"/>
<dbReference type="SUPFAM" id="SSF53474">
    <property type="entry name" value="alpha/beta-Hydrolases"/>
    <property type="match status" value="1"/>
</dbReference>
<keyword evidence="2" id="KW-1185">Reference proteome</keyword>
<evidence type="ECO:0000313" key="2">
    <source>
        <dbReference type="Proteomes" id="UP000622890"/>
    </source>
</evidence>
<comment type="caution">
    <text evidence="1">The sequence shown here is derived from an EMBL/GenBank/DDBJ whole genome shotgun (WGS) entry which is preliminary data.</text>
</comment>
<proteinExistence type="predicted"/>
<dbReference type="EMBL" id="JAEPBG010000011">
    <property type="protein sequence ID" value="MBK4737365.1"/>
    <property type="molecule type" value="Genomic_DNA"/>
</dbReference>
<gene>
    <name evidence="1" type="ORF">JJB74_22320</name>
</gene>
<organism evidence="1 2">
    <name type="scientific">Noviherbaspirillum pedocola</name>
    <dbReference type="NCBI Taxonomy" id="2801341"/>
    <lineage>
        <taxon>Bacteria</taxon>
        <taxon>Pseudomonadati</taxon>
        <taxon>Pseudomonadota</taxon>
        <taxon>Betaproteobacteria</taxon>
        <taxon>Burkholderiales</taxon>
        <taxon>Oxalobacteraceae</taxon>
        <taxon>Noviherbaspirillum</taxon>
    </lineage>
</organism>
<dbReference type="RefSeq" id="WP_200595585.1">
    <property type="nucleotide sequence ID" value="NZ_JAEPBG010000011.1"/>
</dbReference>
<protein>
    <submittedName>
        <fullName evidence="1">Uncharacterized protein</fullName>
    </submittedName>
</protein>
<name>A0A934W8A9_9BURK</name>
<accession>A0A934W8A9</accession>
<sequence>MHIVYIHGNRATAHSFNFIRSHTSGHDEIVLEYDSEAGFYNNHEGMLRCLDGMDDIFFIAHSLGGIHAFHLAHHLGERCAGGITLATPYGGSAAASVVACFLPFSRVLTEIRPAGRPIVEAGKMGAPGVWTNIVTLAGASPFVLEPNDGVVTLASMRYRQDMRLVEIDCNHFEVVQNEQALEEVHRSIVEASHVTVVADPVLARVSLNPAQAGMHVL</sequence>